<protein>
    <submittedName>
        <fullName evidence="1">Uncharacterized protein</fullName>
    </submittedName>
</protein>
<evidence type="ECO:0000313" key="1">
    <source>
        <dbReference type="EMBL" id="KAE8240118.1"/>
    </source>
</evidence>
<evidence type="ECO:0000313" key="2">
    <source>
        <dbReference type="Proteomes" id="UP000077684"/>
    </source>
</evidence>
<sequence>MLGQIGFPWRRARWHLRRAARGAVELKKGVVTEASLKSLGKAAPIEILGHASEPFDKVARKESLLGKLVTGVENGAIVLTVTQVKCAKAGLPILDVKDIKGIRKAT</sequence>
<dbReference type="AlphaFoldDB" id="A0A8X7STN5"/>
<accession>A0A8X7STN5</accession>
<keyword evidence="2" id="KW-1185">Reference proteome</keyword>
<comment type="caution">
    <text evidence="1">The sequence shown here is derived from an EMBL/GenBank/DDBJ whole genome shotgun (WGS) entry which is preliminary data.</text>
</comment>
<dbReference type="EMBL" id="LWDE02001521">
    <property type="protein sequence ID" value="KAE8240118.1"/>
    <property type="molecule type" value="Genomic_DNA"/>
</dbReference>
<proteinExistence type="predicted"/>
<reference evidence="1" key="2">
    <citation type="journal article" date="2019" name="IMA Fungus">
        <title>Genome sequencing and comparison of five Tilletia species to identify candidate genes for the detection of regulated species infecting wheat.</title>
        <authorList>
            <person name="Nguyen H.D.T."/>
            <person name="Sultana T."/>
            <person name="Kesanakurti P."/>
            <person name="Hambleton S."/>
        </authorList>
    </citation>
    <scope>NUCLEOTIDE SEQUENCE</scope>
    <source>
        <strain evidence="1">DAOMC 236426</strain>
    </source>
</reference>
<organism evidence="1 2">
    <name type="scientific">Tilletia controversa</name>
    <name type="common">dwarf bunt fungus</name>
    <dbReference type="NCBI Taxonomy" id="13291"/>
    <lineage>
        <taxon>Eukaryota</taxon>
        <taxon>Fungi</taxon>
        <taxon>Dikarya</taxon>
        <taxon>Basidiomycota</taxon>
        <taxon>Ustilaginomycotina</taxon>
        <taxon>Exobasidiomycetes</taxon>
        <taxon>Tilletiales</taxon>
        <taxon>Tilletiaceae</taxon>
        <taxon>Tilletia</taxon>
    </lineage>
</organism>
<gene>
    <name evidence="1" type="ORF">A4X06_0g7902</name>
</gene>
<dbReference type="Proteomes" id="UP000077684">
    <property type="component" value="Unassembled WGS sequence"/>
</dbReference>
<name>A0A8X7STN5_9BASI</name>
<reference evidence="1" key="1">
    <citation type="submission" date="2016-04" db="EMBL/GenBank/DDBJ databases">
        <authorList>
            <person name="Nguyen H.D."/>
            <person name="Samba Siva P."/>
            <person name="Cullis J."/>
            <person name="Levesque C.A."/>
            <person name="Hambleton S."/>
        </authorList>
    </citation>
    <scope>NUCLEOTIDE SEQUENCE</scope>
    <source>
        <strain evidence="1">DAOMC 236426</strain>
    </source>
</reference>